<organism evidence="1 2">
    <name type="scientific">Pseudooceanicola lipolyticus</name>
    <dbReference type="NCBI Taxonomy" id="2029104"/>
    <lineage>
        <taxon>Bacteria</taxon>
        <taxon>Pseudomonadati</taxon>
        <taxon>Pseudomonadota</taxon>
        <taxon>Alphaproteobacteria</taxon>
        <taxon>Rhodobacterales</taxon>
        <taxon>Paracoccaceae</taxon>
        <taxon>Pseudooceanicola</taxon>
    </lineage>
</organism>
<evidence type="ECO:0000313" key="1">
    <source>
        <dbReference type="EMBL" id="PJE37543.1"/>
    </source>
</evidence>
<dbReference type="EMBL" id="PGTB01000013">
    <property type="protein sequence ID" value="PJE37543.1"/>
    <property type="molecule type" value="Genomic_DNA"/>
</dbReference>
<name>A0A2M8J442_9RHOB</name>
<dbReference type="AlphaFoldDB" id="A0A2M8J442"/>
<comment type="caution">
    <text evidence="1">The sequence shown here is derived from an EMBL/GenBank/DDBJ whole genome shotgun (WGS) entry which is preliminary data.</text>
</comment>
<protein>
    <submittedName>
        <fullName evidence="1">Uncharacterized protein</fullName>
    </submittedName>
</protein>
<proteinExistence type="predicted"/>
<dbReference type="Proteomes" id="UP000231553">
    <property type="component" value="Unassembled WGS sequence"/>
</dbReference>
<accession>A0A2M8J442</accession>
<gene>
    <name evidence="1" type="ORF">CVM52_06640</name>
</gene>
<sequence length="89" mass="8949">MLLASAVSLGTAIAPVLAEGSAVIELAQSRPQGGGERPPRAAMQACSGKSAADACEFTLDDEQVTGTCRSPDAKRPLACVSGHADHSQG</sequence>
<evidence type="ECO:0000313" key="2">
    <source>
        <dbReference type="Proteomes" id="UP000231553"/>
    </source>
</evidence>
<keyword evidence="2" id="KW-1185">Reference proteome</keyword>
<reference evidence="1 2" key="1">
    <citation type="journal article" date="2018" name="Int. J. Syst. Evol. Microbiol.">
        <title>Pseudooceanicola lipolyticus sp. nov., a marine alphaproteobacterium, reclassification of Oceanicola flagellatus as Pseudooceanicola flagellatus comb. nov. and emended description of the genus Pseudooceanicola.</title>
        <authorList>
            <person name="Huang M.-M."/>
            <person name="Guo L.-L."/>
            <person name="Wu Y.-H."/>
            <person name="Lai Q.-L."/>
            <person name="Shao Z.-Z."/>
            <person name="Wang C.-S."/>
            <person name="Wu M."/>
            <person name="Xu X.-W."/>
        </authorList>
    </citation>
    <scope>NUCLEOTIDE SEQUENCE [LARGE SCALE GENOMIC DNA]</scope>
    <source>
        <strain evidence="1 2">157</strain>
    </source>
</reference>